<gene>
    <name evidence="1" type="ORF">HZZ13_11855</name>
</gene>
<comment type="caution">
    <text evidence="1">The sequence shown here is derived from an EMBL/GenBank/DDBJ whole genome shotgun (WGS) entry which is preliminary data.</text>
</comment>
<accession>A0ABS0PMS0</accession>
<dbReference type="RefSeq" id="WP_197959785.1">
    <property type="nucleotide sequence ID" value="NZ_JACCHP010000007.1"/>
</dbReference>
<keyword evidence="2" id="KW-1185">Reference proteome</keyword>
<evidence type="ECO:0008006" key="3">
    <source>
        <dbReference type="Google" id="ProtNLM"/>
    </source>
</evidence>
<name>A0ABS0PMS0_9BRAD</name>
<reference evidence="1 2" key="1">
    <citation type="submission" date="2020-07" db="EMBL/GenBank/DDBJ databases">
        <title>Bradyrhizobium diversity isolated from nodules of indigenous legumes of Western Australia.</title>
        <authorList>
            <person name="Klepa M.S."/>
        </authorList>
    </citation>
    <scope>NUCLEOTIDE SEQUENCE [LARGE SCALE GENOMIC DNA]</scope>
    <source>
        <strain evidence="1 2">CNPSo 4010</strain>
    </source>
</reference>
<protein>
    <recommendedName>
        <fullName evidence="3">GHMP kinase N-terminal domain-containing protein</fullName>
    </recommendedName>
</protein>
<dbReference type="EMBL" id="JACCHP010000007">
    <property type="protein sequence ID" value="MBH5398478.1"/>
    <property type="molecule type" value="Genomic_DNA"/>
</dbReference>
<proteinExistence type="predicted"/>
<organism evidence="1 2">
    <name type="scientific">Bradyrhizobium agreste</name>
    <dbReference type="NCBI Taxonomy" id="2751811"/>
    <lineage>
        <taxon>Bacteria</taxon>
        <taxon>Pseudomonadati</taxon>
        <taxon>Pseudomonadota</taxon>
        <taxon>Alphaproteobacteria</taxon>
        <taxon>Hyphomicrobiales</taxon>
        <taxon>Nitrobacteraceae</taxon>
        <taxon>Bradyrhizobium</taxon>
    </lineage>
</organism>
<dbReference type="Proteomes" id="UP000807370">
    <property type="component" value="Unassembled WGS sequence"/>
</dbReference>
<evidence type="ECO:0000313" key="2">
    <source>
        <dbReference type="Proteomes" id="UP000807370"/>
    </source>
</evidence>
<sequence>MAALIGLDFKPAPPHRADGCITFLETFQRRENEMTLVAVWYRPEHDDVYAIADSRLTGVSGPLTDQAPKFTTARIQCFVQNSKNQFETKVLDREIAIGYAGSSSVAFATIATFQAYVSTLVLKQGSTPTLSQIGDLAKRILDKNFREFGKLWANDARCDLLVFGFLPADNELKCFHLSSNVIANSIVTHCDELPVVTERTCHAFGSCAAYYTERLKADMAATGNFHPFNMLNAIIKEGVRTDIGGFIQVALASKNGVKLPHVLSPRFDLGDDKADVTFLGRDALEIGKVGDCEVGKDAVGPDLLAIAKMRDVARRTPS</sequence>
<evidence type="ECO:0000313" key="1">
    <source>
        <dbReference type="EMBL" id="MBH5398478.1"/>
    </source>
</evidence>